<comment type="caution">
    <text evidence="1">The sequence shown here is derived from an EMBL/GenBank/DDBJ whole genome shotgun (WGS) entry which is preliminary data.</text>
</comment>
<dbReference type="OrthoDB" id="7507351at2"/>
<name>A0A545TXP9_9PROT</name>
<proteinExistence type="predicted"/>
<dbReference type="RefSeq" id="WP_142895582.1">
    <property type="nucleotide sequence ID" value="NZ_ML660053.1"/>
</dbReference>
<dbReference type="EMBL" id="VHSH01000002">
    <property type="protein sequence ID" value="TQV81951.1"/>
    <property type="molecule type" value="Genomic_DNA"/>
</dbReference>
<sequence>MEEEDSELEYSNPEFLERDQKTLREQVAILKSSFSTEKVAKKKTEEEAEPSPIVSSIIARAAQQRQKVAARQARALNTHPKLDDHGRVKMSLRLDEKRHLMLKLAAAHLNQSAQEFLVEAFDSHIKKVAKSCGGSEFAAMVDDVDRG</sequence>
<evidence type="ECO:0000313" key="1">
    <source>
        <dbReference type="EMBL" id="TQV81951.1"/>
    </source>
</evidence>
<gene>
    <name evidence="1" type="ORF">FKG95_06885</name>
</gene>
<evidence type="ECO:0000313" key="2">
    <source>
        <dbReference type="Proteomes" id="UP000315252"/>
    </source>
</evidence>
<accession>A0A545TXP9</accession>
<dbReference type="AlphaFoldDB" id="A0A545TXP9"/>
<protein>
    <submittedName>
        <fullName evidence="1">Uncharacterized protein</fullName>
    </submittedName>
</protein>
<keyword evidence="2" id="KW-1185">Reference proteome</keyword>
<organism evidence="1 2">
    <name type="scientific">Denitrobaculum tricleocarpae</name>
    <dbReference type="NCBI Taxonomy" id="2591009"/>
    <lineage>
        <taxon>Bacteria</taxon>
        <taxon>Pseudomonadati</taxon>
        <taxon>Pseudomonadota</taxon>
        <taxon>Alphaproteobacteria</taxon>
        <taxon>Rhodospirillales</taxon>
        <taxon>Rhodospirillaceae</taxon>
        <taxon>Denitrobaculum</taxon>
    </lineage>
</organism>
<dbReference type="Proteomes" id="UP000315252">
    <property type="component" value="Unassembled WGS sequence"/>
</dbReference>
<reference evidence="1 2" key="1">
    <citation type="submission" date="2019-06" db="EMBL/GenBank/DDBJ databases">
        <title>Whole genome sequence for Rhodospirillaceae sp. R148.</title>
        <authorList>
            <person name="Wang G."/>
        </authorList>
    </citation>
    <scope>NUCLEOTIDE SEQUENCE [LARGE SCALE GENOMIC DNA]</scope>
    <source>
        <strain evidence="1 2">R148</strain>
    </source>
</reference>